<keyword evidence="2" id="KW-1185">Reference proteome</keyword>
<dbReference type="Proteomes" id="UP000000647">
    <property type="component" value="Chromosome"/>
</dbReference>
<reference evidence="1 2" key="2">
    <citation type="journal article" date="2013" name="Stand. Genomic Sci.">
        <title>Complete genome sequence of Halorhodospira halophila SL1.</title>
        <authorList>
            <person name="Challacombe J.F."/>
            <person name="Majid S."/>
            <person name="Deole R."/>
            <person name="Brettin T.S."/>
            <person name="Bruce D."/>
            <person name="Delano S.F."/>
            <person name="Detter J.C."/>
            <person name="Gleasner C.D."/>
            <person name="Han C.S."/>
            <person name="Misra M."/>
            <person name="Reitenga K.G."/>
            <person name="Mikhailova N."/>
            <person name="Woyke T."/>
            <person name="Pitluck S."/>
            <person name="Nolan M."/>
            <person name="Land M.L."/>
            <person name="Saunders E."/>
            <person name="Tapia R."/>
            <person name="Lapidus A."/>
            <person name="Ivanova N."/>
            <person name="Hoff W.D."/>
        </authorList>
    </citation>
    <scope>NUCLEOTIDE SEQUENCE [LARGE SCALE GENOMIC DNA]</scope>
    <source>
        <strain evidence="2">DSM 244 / SL1</strain>
    </source>
</reference>
<evidence type="ECO:0000313" key="1">
    <source>
        <dbReference type="EMBL" id="ABM62094.1"/>
    </source>
</evidence>
<dbReference type="eggNOG" id="COG4704">
    <property type="taxonomic scope" value="Bacteria"/>
</dbReference>
<organism evidence="1 2">
    <name type="scientific">Halorhodospira halophila (strain DSM 244 / SL1)</name>
    <name type="common">Ectothiorhodospira halophila (strain DSM 244 / SL1)</name>
    <dbReference type="NCBI Taxonomy" id="349124"/>
    <lineage>
        <taxon>Bacteria</taxon>
        <taxon>Pseudomonadati</taxon>
        <taxon>Pseudomonadota</taxon>
        <taxon>Gammaproteobacteria</taxon>
        <taxon>Chromatiales</taxon>
        <taxon>Ectothiorhodospiraceae</taxon>
        <taxon>Halorhodospira</taxon>
    </lineage>
</organism>
<dbReference type="Pfam" id="PF09912">
    <property type="entry name" value="DUF2141"/>
    <property type="match status" value="1"/>
</dbReference>
<dbReference type="InterPro" id="IPR018673">
    <property type="entry name" value="DUF2141"/>
</dbReference>
<proteinExistence type="predicted"/>
<dbReference type="HOGENOM" id="CLU_125018_0_1_6"/>
<evidence type="ECO:0008006" key="3">
    <source>
        <dbReference type="Google" id="ProtNLM"/>
    </source>
</evidence>
<reference evidence="2" key="1">
    <citation type="submission" date="2006-12" db="EMBL/GenBank/DDBJ databases">
        <title>Complete sequence of Halorhodospira halophila SL1.</title>
        <authorList>
            <consortium name="US DOE Joint Genome Institute"/>
            <person name="Copeland A."/>
            <person name="Lucas S."/>
            <person name="Lapidus A."/>
            <person name="Barry K."/>
            <person name="Detter J.C."/>
            <person name="Glavina del Rio T."/>
            <person name="Hammon N."/>
            <person name="Israni S."/>
            <person name="Dalin E."/>
            <person name="Tice H."/>
            <person name="Pitluck S."/>
            <person name="Saunders E."/>
            <person name="Brettin T."/>
            <person name="Bruce D."/>
            <person name="Han C."/>
            <person name="Tapia R."/>
            <person name="Schmutz J."/>
            <person name="Larimer F."/>
            <person name="Land M."/>
            <person name="Hauser L."/>
            <person name="Kyrpides N."/>
            <person name="Mikhailova N."/>
            <person name="Hoff W."/>
            <person name="Richardson P."/>
        </authorList>
    </citation>
    <scope>NUCLEOTIDE SEQUENCE [LARGE SCALE GENOMIC DNA]</scope>
    <source>
        <strain evidence="2">DSM 244 / SL1</strain>
    </source>
</reference>
<dbReference type="KEGG" id="hha:Hhal_1327"/>
<evidence type="ECO:0000313" key="2">
    <source>
        <dbReference type="Proteomes" id="UP000000647"/>
    </source>
</evidence>
<protein>
    <recommendedName>
        <fullName evidence="3">DUF2141 domain-containing protein</fullName>
    </recommendedName>
</protein>
<name>A1WWN2_HALHL</name>
<dbReference type="AlphaFoldDB" id="A1WWN2"/>
<gene>
    <name evidence="1" type="ordered locus">Hhal_1327</name>
</gene>
<dbReference type="EMBL" id="CP000544">
    <property type="protein sequence ID" value="ABM62094.1"/>
    <property type="molecule type" value="Genomic_DNA"/>
</dbReference>
<accession>A1WWN2</accession>
<sequence length="162" mass="16940">MQVRVGQCRRSIVRAITPAWQGPALRVAGCVALLMGISPAIAATLQLEILLPKAGQGSVYVAVFDDPEAFPDPDGALIRKARPVEGDAVALTISDLVPGEYAVAAFQDLDGSGDLTTNFLGIPREPAGFSRGAMGRMGPPDFADAAFTVDEEGTSVTLDLRD</sequence>